<dbReference type="NCBIfam" id="NF005968">
    <property type="entry name" value="PRK08057.1-2"/>
    <property type="match status" value="1"/>
</dbReference>
<keyword evidence="3 4" id="KW-0560">Oxidoreductase</keyword>
<proteinExistence type="predicted"/>
<evidence type="ECO:0000256" key="2">
    <source>
        <dbReference type="ARBA" id="ARBA00022573"/>
    </source>
</evidence>
<accession>A0ABS1U0P1</accession>
<dbReference type="PANTHER" id="PTHR36925:SF1">
    <property type="entry name" value="COBALT-PRECORRIN-6A REDUCTASE"/>
    <property type="match status" value="1"/>
</dbReference>
<organism evidence="4 5">
    <name type="scientific">Belnapia arida</name>
    <dbReference type="NCBI Taxonomy" id="2804533"/>
    <lineage>
        <taxon>Bacteria</taxon>
        <taxon>Pseudomonadati</taxon>
        <taxon>Pseudomonadota</taxon>
        <taxon>Alphaproteobacteria</taxon>
        <taxon>Acetobacterales</taxon>
        <taxon>Roseomonadaceae</taxon>
        <taxon>Belnapia</taxon>
    </lineage>
</organism>
<protein>
    <submittedName>
        <fullName evidence="4">Cobalt-precorrin-6A reductase</fullName>
        <ecNumber evidence="4">1.3.1.106</ecNumber>
    </submittedName>
</protein>
<keyword evidence="2" id="KW-0169">Cobalamin biosynthesis</keyword>
<dbReference type="InterPro" id="IPR003723">
    <property type="entry name" value="Precorrin-6x_reduct"/>
</dbReference>
<keyword evidence="5" id="KW-1185">Reference proteome</keyword>
<evidence type="ECO:0000313" key="4">
    <source>
        <dbReference type="EMBL" id="MBL6078244.1"/>
    </source>
</evidence>
<dbReference type="EC" id="1.3.1.106" evidence="4"/>
<dbReference type="EMBL" id="JAETWB010000002">
    <property type="protein sequence ID" value="MBL6078244.1"/>
    <property type="molecule type" value="Genomic_DNA"/>
</dbReference>
<evidence type="ECO:0000256" key="1">
    <source>
        <dbReference type="ARBA" id="ARBA00004953"/>
    </source>
</evidence>
<comment type="caution">
    <text evidence="4">The sequence shown here is derived from an EMBL/GenBank/DDBJ whole genome shotgun (WGS) entry which is preliminary data.</text>
</comment>
<name>A0ABS1U0P1_9PROT</name>
<dbReference type="NCBIfam" id="TIGR00715">
    <property type="entry name" value="precor6x_red"/>
    <property type="match status" value="1"/>
</dbReference>
<dbReference type="GO" id="GO:0016491">
    <property type="term" value="F:oxidoreductase activity"/>
    <property type="evidence" value="ECO:0007669"/>
    <property type="project" value="UniProtKB-KW"/>
</dbReference>
<evidence type="ECO:0000313" key="5">
    <source>
        <dbReference type="Proteomes" id="UP000660885"/>
    </source>
</evidence>
<dbReference type="Pfam" id="PF02571">
    <property type="entry name" value="CbiJ"/>
    <property type="match status" value="1"/>
</dbReference>
<comment type="pathway">
    <text evidence="1">Cofactor biosynthesis; adenosylcobalamin biosynthesis.</text>
</comment>
<sequence length="261" mass="27368">MDSQGDPWDGSAMTRRILILGGTTEARELAGALARFDVALSLAGRTARPAAQPVPVRVGGFGGVAGLAGYLRAERVGLLVDATHPYAATISAHAAEAADIAGVPLLAVRRPGWERVDGDDWVEVADVRAAVAALGEVPRRVFLALGRQEVAGFAAAPQHDYLIRSVDPVEPKLGVPQAEYLLGRGPFDAEAERAMLEAHGIERIVCKNSGGDATYGKIVAARELGVRVVMLARPVLPEVPAVGSVAAAQEWVGHWAARRGV</sequence>
<reference evidence="4 5" key="1">
    <citation type="submission" date="2021-01" db="EMBL/GenBank/DDBJ databases">
        <title>Belnapia mucosa sp. nov. and Belnapia arida sp. nov., isolated from the Tabernas Desert (Almeria, Spain).</title>
        <authorList>
            <person name="Molina-Menor E."/>
            <person name="Vidal-Verdu A."/>
            <person name="Calonge A."/>
            <person name="Satari L."/>
            <person name="Pereto J."/>
            <person name="Porcar M."/>
        </authorList>
    </citation>
    <scope>NUCLEOTIDE SEQUENCE [LARGE SCALE GENOMIC DNA]</scope>
    <source>
        <strain evidence="4 5">T18</strain>
    </source>
</reference>
<gene>
    <name evidence="4" type="ORF">JMJ56_09530</name>
</gene>
<dbReference type="PANTHER" id="PTHR36925">
    <property type="entry name" value="COBALT-PRECORRIN-6A REDUCTASE"/>
    <property type="match status" value="1"/>
</dbReference>
<evidence type="ECO:0000256" key="3">
    <source>
        <dbReference type="ARBA" id="ARBA00023002"/>
    </source>
</evidence>
<dbReference type="Proteomes" id="UP000660885">
    <property type="component" value="Unassembled WGS sequence"/>
</dbReference>
<dbReference type="PROSITE" id="PS51014">
    <property type="entry name" value="COBK_CBIJ"/>
    <property type="match status" value="1"/>
</dbReference>